<proteinExistence type="predicted"/>
<dbReference type="PANTHER" id="PTHR41349">
    <property type="match status" value="1"/>
</dbReference>
<dbReference type="PANTHER" id="PTHR41349:SF1">
    <property type="entry name" value="PROTEIN CBG08683"/>
    <property type="match status" value="1"/>
</dbReference>
<evidence type="ECO:0000259" key="1">
    <source>
        <dbReference type="Pfam" id="PF03372"/>
    </source>
</evidence>
<evidence type="ECO:0000313" key="2">
    <source>
        <dbReference type="EMBL" id="GMT33966.1"/>
    </source>
</evidence>
<dbReference type="Pfam" id="PF03372">
    <property type="entry name" value="Exo_endo_phos"/>
    <property type="match status" value="1"/>
</dbReference>
<comment type="caution">
    <text evidence="2">The sequence shown here is derived from an EMBL/GenBank/DDBJ whole genome shotgun (WGS) entry which is preliminary data.</text>
</comment>
<dbReference type="InterPro" id="IPR036691">
    <property type="entry name" value="Endo/exonu/phosph_ase_sf"/>
</dbReference>
<gene>
    <name evidence="2" type="ORF">PFISCL1PPCAC_25263</name>
</gene>
<dbReference type="SUPFAM" id="SSF56219">
    <property type="entry name" value="DNase I-like"/>
    <property type="match status" value="1"/>
</dbReference>
<feature type="non-terminal residue" evidence="2">
    <location>
        <position position="139"/>
    </location>
</feature>
<evidence type="ECO:0000313" key="3">
    <source>
        <dbReference type="Proteomes" id="UP001432322"/>
    </source>
</evidence>
<dbReference type="Gene3D" id="3.60.10.10">
    <property type="entry name" value="Endonuclease/exonuclease/phosphatase"/>
    <property type="match status" value="1"/>
</dbReference>
<sequence length="139" mass="16250">MVNQIMNSNNTPVIVAGDFNTPSDEDWIDRNRAQHFGLEVQWPTTKLLKTTGMRDSFRVVHPDPVTNPGITWPVFDRKQYEQRVDKQQEVKDRIDFIFYHGTIRPISSATYKGSDPIGKRFEHKENKWPSDHYAVITDF</sequence>
<dbReference type="AlphaFoldDB" id="A0AAV5WSH1"/>
<dbReference type="EMBL" id="BTSY01000006">
    <property type="protein sequence ID" value="GMT33966.1"/>
    <property type="molecule type" value="Genomic_DNA"/>
</dbReference>
<protein>
    <recommendedName>
        <fullName evidence="1">Endonuclease/exonuclease/phosphatase domain-containing protein</fullName>
    </recommendedName>
</protein>
<dbReference type="Proteomes" id="UP001432322">
    <property type="component" value="Unassembled WGS sequence"/>
</dbReference>
<name>A0AAV5WSH1_9BILA</name>
<accession>A0AAV5WSH1</accession>
<dbReference type="GO" id="GO:0003824">
    <property type="term" value="F:catalytic activity"/>
    <property type="evidence" value="ECO:0007669"/>
    <property type="project" value="InterPro"/>
</dbReference>
<dbReference type="InterPro" id="IPR005135">
    <property type="entry name" value="Endo/exonuclease/phosphatase"/>
</dbReference>
<feature type="domain" description="Endonuclease/exonuclease/phosphatase" evidence="1">
    <location>
        <begin position="6"/>
        <end position="132"/>
    </location>
</feature>
<keyword evidence="3" id="KW-1185">Reference proteome</keyword>
<reference evidence="2" key="1">
    <citation type="submission" date="2023-10" db="EMBL/GenBank/DDBJ databases">
        <title>Genome assembly of Pristionchus species.</title>
        <authorList>
            <person name="Yoshida K."/>
            <person name="Sommer R.J."/>
        </authorList>
    </citation>
    <scope>NUCLEOTIDE SEQUENCE</scope>
    <source>
        <strain evidence="2">RS5133</strain>
    </source>
</reference>
<organism evidence="2 3">
    <name type="scientific">Pristionchus fissidentatus</name>
    <dbReference type="NCBI Taxonomy" id="1538716"/>
    <lineage>
        <taxon>Eukaryota</taxon>
        <taxon>Metazoa</taxon>
        <taxon>Ecdysozoa</taxon>
        <taxon>Nematoda</taxon>
        <taxon>Chromadorea</taxon>
        <taxon>Rhabditida</taxon>
        <taxon>Rhabditina</taxon>
        <taxon>Diplogasteromorpha</taxon>
        <taxon>Diplogasteroidea</taxon>
        <taxon>Neodiplogasteridae</taxon>
        <taxon>Pristionchus</taxon>
    </lineage>
</organism>